<evidence type="ECO:0000313" key="2">
    <source>
        <dbReference type="Proteomes" id="UP001549122"/>
    </source>
</evidence>
<comment type="caution">
    <text evidence="1">The sequence shown here is derived from an EMBL/GenBank/DDBJ whole genome shotgun (WGS) entry which is preliminary data.</text>
</comment>
<dbReference type="Proteomes" id="UP001549122">
    <property type="component" value="Unassembled WGS sequence"/>
</dbReference>
<evidence type="ECO:0008006" key="3">
    <source>
        <dbReference type="Google" id="ProtNLM"/>
    </source>
</evidence>
<sequence>MTLIDGSVYTIDLTIVSWSNEERRLAFKKFLSYYQQYGRSVV</sequence>
<evidence type="ECO:0000313" key="1">
    <source>
        <dbReference type="EMBL" id="MET3557125.1"/>
    </source>
</evidence>
<accession>A0ABV2FEX8</accession>
<proteinExistence type="predicted"/>
<organism evidence="1 2">
    <name type="scientific">Streptococcus rupicaprae</name>
    <dbReference type="NCBI Taxonomy" id="759619"/>
    <lineage>
        <taxon>Bacteria</taxon>
        <taxon>Bacillati</taxon>
        <taxon>Bacillota</taxon>
        <taxon>Bacilli</taxon>
        <taxon>Lactobacillales</taxon>
        <taxon>Streptococcaceae</taxon>
        <taxon>Streptococcus</taxon>
    </lineage>
</organism>
<keyword evidence="2" id="KW-1185">Reference proteome</keyword>
<reference evidence="1 2" key="1">
    <citation type="submission" date="2024-06" db="EMBL/GenBank/DDBJ databases">
        <title>Genomic Encyclopedia of Type Strains, Phase IV (KMG-IV): sequencing the most valuable type-strain genomes for metagenomic binning, comparative biology and taxonomic classification.</title>
        <authorList>
            <person name="Goeker M."/>
        </authorList>
    </citation>
    <scope>NUCLEOTIDE SEQUENCE [LARGE SCALE GENOMIC DNA]</scope>
    <source>
        <strain evidence="1 2">DSM 28303</strain>
    </source>
</reference>
<protein>
    <recommendedName>
        <fullName evidence="3">Transposase</fullName>
    </recommendedName>
</protein>
<dbReference type="EMBL" id="JBEPLO010000002">
    <property type="protein sequence ID" value="MET3557125.1"/>
    <property type="molecule type" value="Genomic_DNA"/>
</dbReference>
<gene>
    <name evidence="1" type="ORF">ABID29_000234</name>
</gene>
<name>A0ABV2FEX8_9STRE</name>